<proteinExistence type="predicted"/>
<dbReference type="HOGENOM" id="CLU_2116058_0_0_10"/>
<dbReference type="PROSITE" id="PS51257">
    <property type="entry name" value="PROKAR_LIPOPROTEIN"/>
    <property type="match status" value="1"/>
</dbReference>
<organism evidence="2 3">
    <name type="scientific">Bacteroides coprosuis DSM 18011</name>
    <dbReference type="NCBI Taxonomy" id="679937"/>
    <lineage>
        <taxon>Bacteria</taxon>
        <taxon>Pseudomonadati</taxon>
        <taxon>Bacteroidota</taxon>
        <taxon>Bacteroidia</taxon>
        <taxon>Bacteroidales</taxon>
        <taxon>Bacteroidaceae</taxon>
        <taxon>Bacteroides</taxon>
    </lineage>
</organism>
<name>F3ZND5_9BACE</name>
<accession>F3ZND5</accession>
<dbReference type="AlphaFoldDB" id="F3ZND5"/>
<evidence type="ECO:0000256" key="1">
    <source>
        <dbReference type="SAM" id="SignalP"/>
    </source>
</evidence>
<keyword evidence="1" id="KW-0732">Signal</keyword>
<feature type="chain" id="PRO_5003303709" description="Lipoprotein" evidence="1">
    <location>
        <begin position="25"/>
        <end position="114"/>
    </location>
</feature>
<dbReference type="eggNOG" id="ENOG502ZQY2">
    <property type="taxonomic scope" value="Bacteria"/>
</dbReference>
<keyword evidence="3" id="KW-1185">Reference proteome</keyword>
<evidence type="ECO:0000313" key="2">
    <source>
        <dbReference type="EMBL" id="EGJ71475.1"/>
    </source>
</evidence>
<evidence type="ECO:0000313" key="3">
    <source>
        <dbReference type="Proteomes" id="UP000018439"/>
    </source>
</evidence>
<dbReference type="EMBL" id="CM001167">
    <property type="protein sequence ID" value="EGJ71475.1"/>
    <property type="molecule type" value="Genomic_DNA"/>
</dbReference>
<protein>
    <recommendedName>
        <fullName evidence="4">Lipoprotein</fullName>
    </recommendedName>
</protein>
<gene>
    <name evidence="2" type="ORF">Bcop_1273</name>
</gene>
<feature type="signal peptide" evidence="1">
    <location>
        <begin position="1"/>
        <end position="24"/>
    </location>
</feature>
<reference evidence="2 3" key="1">
    <citation type="journal article" date="2011" name="Stand. Genomic Sci.">
        <title>Non-contiguous finished genome sequence of Bacteroides coprosuis type strain (PC139).</title>
        <authorList>
            <person name="Land M."/>
            <person name="Held B."/>
            <person name="Gronow S."/>
            <person name="Abt B."/>
            <person name="Lucas S."/>
            <person name="Del Rio T.G."/>
            <person name="Nolan M."/>
            <person name="Tice H."/>
            <person name="Cheng J.F."/>
            <person name="Pitluck S."/>
            <person name="Liolios K."/>
            <person name="Pagani I."/>
            <person name="Ivanova N."/>
            <person name="Mavromatis K."/>
            <person name="Mikhailova N."/>
            <person name="Pati A."/>
            <person name="Tapia R."/>
            <person name="Han C."/>
            <person name="Goodwin L."/>
            <person name="Chen A."/>
            <person name="Palaniappan K."/>
            <person name="Hauser L."/>
            <person name="Brambilla E.M."/>
            <person name="Rohde M."/>
            <person name="Goker M."/>
            <person name="Detter J.C."/>
            <person name="Woyke T."/>
            <person name="Bristow J."/>
            <person name="Eisen J.A."/>
            <person name="Markowitz V."/>
            <person name="Hugenholtz P."/>
            <person name="Kyrpides N.C."/>
            <person name="Klenk H.P."/>
            <person name="Lapidus A."/>
        </authorList>
    </citation>
    <scope>NUCLEOTIDE SEQUENCE</scope>
    <source>
        <strain evidence="2 3">DSM 18011</strain>
    </source>
</reference>
<dbReference type="Proteomes" id="UP000018439">
    <property type="component" value="Chromosome"/>
</dbReference>
<sequence length="114" mass="13091">MKQIIISMLLVTVLLTSCSSLFYTADYDIKKVQLGMAKRDILKVMGNDYEMIYMSKGSDNVFVEVMGYRTYVNGGIYKLYLEDNELVQIEKEWLDLHNCHHSTNTSDSNDSSTN</sequence>
<evidence type="ECO:0008006" key="4">
    <source>
        <dbReference type="Google" id="ProtNLM"/>
    </source>
</evidence>